<evidence type="ECO:0000256" key="3">
    <source>
        <dbReference type="PROSITE-ProRule" id="PRU00339"/>
    </source>
</evidence>
<dbReference type="InterPro" id="IPR029048">
    <property type="entry name" value="HSP70_C_sf"/>
</dbReference>
<dbReference type="InterPro" id="IPR019734">
    <property type="entry name" value="TPR_rpt"/>
</dbReference>
<dbReference type="Gene3D" id="1.20.1270.10">
    <property type="match status" value="1"/>
</dbReference>
<reference evidence="5" key="2">
    <citation type="journal article" date="2023" name="Microbiol Resour">
        <title>Decontamination and Annotation of the Draft Genome Sequence of the Oomycete Lagenidium giganteum ARSEF 373.</title>
        <authorList>
            <person name="Morgan W.R."/>
            <person name="Tartar A."/>
        </authorList>
    </citation>
    <scope>NUCLEOTIDE SEQUENCE</scope>
    <source>
        <strain evidence="5">ARSEF 373</strain>
    </source>
</reference>
<dbReference type="InterPro" id="IPR011990">
    <property type="entry name" value="TPR-like_helical_dom_sf"/>
</dbReference>
<keyword evidence="6" id="KW-1185">Reference proteome</keyword>
<dbReference type="Pfam" id="PF13431">
    <property type="entry name" value="TPR_17"/>
    <property type="match status" value="1"/>
</dbReference>
<dbReference type="PANTHER" id="PTHR45639">
    <property type="entry name" value="HSC70CB, ISOFORM G-RELATED"/>
    <property type="match status" value="1"/>
</dbReference>
<gene>
    <name evidence="5" type="ORF">N0F65_010344</name>
</gene>
<evidence type="ECO:0000256" key="4">
    <source>
        <dbReference type="SAM" id="MobiDB-lite"/>
    </source>
</evidence>
<evidence type="ECO:0000256" key="2">
    <source>
        <dbReference type="ARBA" id="ARBA00022840"/>
    </source>
</evidence>
<dbReference type="SUPFAM" id="SSF100934">
    <property type="entry name" value="Heat shock protein 70kD (HSP70), C-terminal subdomain"/>
    <property type="match status" value="1"/>
</dbReference>
<proteinExistence type="predicted"/>
<dbReference type="InterPro" id="IPR013126">
    <property type="entry name" value="Hsp_70_fam"/>
</dbReference>
<keyword evidence="2" id="KW-0067">ATP-binding</keyword>
<protein>
    <recommendedName>
        <fullName evidence="7">Heat shock protein 70</fullName>
    </recommendedName>
</protein>
<dbReference type="AlphaFoldDB" id="A0AAV2Z2V0"/>
<reference evidence="5" key="1">
    <citation type="submission" date="2022-11" db="EMBL/GenBank/DDBJ databases">
        <authorList>
            <person name="Morgan W.R."/>
            <person name="Tartar A."/>
        </authorList>
    </citation>
    <scope>NUCLEOTIDE SEQUENCE</scope>
    <source>
        <strain evidence="5">ARSEF 373</strain>
    </source>
</reference>
<dbReference type="PANTHER" id="PTHR45639:SF28">
    <property type="entry name" value="HEAT SHOCK PROTEIN-LIKE PROTEIN"/>
    <property type="match status" value="1"/>
</dbReference>
<evidence type="ECO:0000256" key="1">
    <source>
        <dbReference type="ARBA" id="ARBA00022741"/>
    </source>
</evidence>
<dbReference type="Gene3D" id="3.30.30.30">
    <property type="match status" value="1"/>
</dbReference>
<dbReference type="SMART" id="SM00028">
    <property type="entry name" value="TPR"/>
    <property type="match status" value="3"/>
</dbReference>
<dbReference type="Proteomes" id="UP001146120">
    <property type="component" value="Unassembled WGS sequence"/>
</dbReference>
<dbReference type="EMBL" id="DAKRPA010000043">
    <property type="protein sequence ID" value="DBA01693.1"/>
    <property type="molecule type" value="Genomic_DNA"/>
</dbReference>
<keyword evidence="3" id="KW-0802">TPR repeat</keyword>
<evidence type="ECO:0000313" key="6">
    <source>
        <dbReference type="Proteomes" id="UP001146120"/>
    </source>
</evidence>
<dbReference type="Gene3D" id="3.90.640.10">
    <property type="entry name" value="Actin, Chain A, domain 4"/>
    <property type="match status" value="1"/>
</dbReference>
<accession>A0AAV2Z2V0</accession>
<evidence type="ECO:0008006" key="7">
    <source>
        <dbReference type="Google" id="ProtNLM"/>
    </source>
</evidence>
<dbReference type="InterPro" id="IPR018181">
    <property type="entry name" value="Heat_shock_70_CS"/>
</dbReference>
<dbReference type="GO" id="GO:0005524">
    <property type="term" value="F:ATP binding"/>
    <property type="evidence" value="ECO:0007669"/>
    <property type="project" value="UniProtKB-KW"/>
</dbReference>
<dbReference type="FunFam" id="3.90.640.10:FF:000029">
    <property type="entry name" value="Heat shock protein 110"/>
    <property type="match status" value="1"/>
</dbReference>
<feature type="repeat" description="TPR" evidence="3">
    <location>
        <begin position="641"/>
        <end position="674"/>
    </location>
</feature>
<dbReference type="Gene3D" id="3.30.420.40">
    <property type="match status" value="2"/>
</dbReference>
<dbReference type="PROSITE" id="PS50005">
    <property type="entry name" value="TPR"/>
    <property type="match status" value="1"/>
</dbReference>
<dbReference type="Pfam" id="PF00012">
    <property type="entry name" value="HSP70"/>
    <property type="match status" value="1"/>
</dbReference>
<dbReference type="PRINTS" id="PR00301">
    <property type="entry name" value="HEATSHOCK70"/>
</dbReference>
<organism evidence="5 6">
    <name type="scientific">Lagenidium giganteum</name>
    <dbReference type="NCBI Taxonomy" id="4803"/>
    <lineage>
        <taxon>Eukaryota</taxon>
        <taxon>Sar</taxon>
        <taxon>Stramenopiles</taxon>
        <taxon>Oomycota</taxon>
        <taxon>Peronosporomycetes</taxon>
        <taxon>Pythiales</taxon>
        <taxon>Pythiaceae</taxon>
    </lineage>
</organism>
<dbReference type="InterPro" id="IPR043129">
    <property type="entry name" value="ATPase_NBD"/>
</dbReference>
<evidence type="ECO:0000313" key="5">
    <source>
        <dbReference type="EMBL" id="DBA01693.1"/>
    </source>
</evidence>
<dbReference type="GO" id="GO:0140662">
    <property type="term" value="F:ATP-dependent protein folding chaperone"/>
    <property type="evidence" value="ECO:0007669"/>
    <property type="project" value="InterPro"/>
</dbReference>
<dbReference type="SUPFAM" id="SSF48452">
    <property type="entry name" value="TPR-like"/>
    <property type="match status" value="1"/>
</dbReference>
<name>A0AAV2Z2V0_9STRA</name>
<comment type="caution">
    <text evidence="5">The sequence shown here is derived from an EMBL/GenBank/DDBJ whole genome shotgun (WGS) entry which is preliminary data.</text>
</comment>
<keyword evidence="1" id="KW-0547">Nucleotide-binding</keyword>
<dbReference type="GO" id="GO:0005829">
    <property type="term" value="C:cytosol"/>
    <property type="evidence" value="ECO:0007669"/>
    <property type="project" value="TreeGrafter"/>
</dbReference>
<dbReference type="GO" id="GO:0005634">
    <property type="term" value="C:nucleus"/>
    <property type="evidence" value="ECO:0007669"/>
    <property type="project" value="TreeGrafter"/>
</dbReference>
<dbReference type="Gene3D" id="1.25.40.10">
    <property type="entry name" value="Tetratricopeptide repeat domain"/>
    <property type="match status" value="1"/>
</dbReference>
<feature type="region of interest" description="Disordered" evidence="4">
    <location>
        <begin position="530"/>
        <end position="553"/>
    </location>
</feature>
<sequence>MATSDSGAMRVFGIDFGSQRCVMAGSNGDVVLNELGGMTTATLVAFKGNERHIGESAVLSASTNPQNTVDYLNVLLGKPIEHVHARAASLPGQRVSFEHDAAGQVVAVVDYLKQQTRFSMEQLVGMLFGKLTEQIKKRVQEGESFHVNIAVPSAWTDAEKAALKKASTIAGMPSVAIIERDVALARCFHCKHPLVGENEPPSEANAEPSVFKHIMIVDMGHTSTSVTVVKLTPEGETVLAMESAENLGSENFDLRMVEHFKTELKAKHNITVDHHTKEGKRLFQACEKLKKLLSTINEAGVTVENIAQDKDITIQLGREVFEQLCASERVQLKNMLDRALTKSELSSADISSVEIVGGGTRIPFVQATIEQAVGGESGILGRMLDSTSSIAVGAAYYGRGDVDMEDVVSSEDEARLQELIALEAEMQERDANIAAIANERNAIEAFIYEMRSKGSSKHGSKIDSAQLNPILDAAEDWIYSEESENADLEQMRAKCQEFKAEVQACCKAYFEAVEADERVFEAELEAEAKKAEEERMAEGGDDDHDNRKLKKPERMRLVTKNKDEGNELFRDGNHQHAALRYIKALQHASKFFDLNEADKEEVNKLRVSLYLNLAQCYIKMQLWSKVIANCRDAILLDPTNPKAYYRRAFAYEKENDIEKAAQDIKSALSYAPEDKAILKFDGRLKLLEKKQLQKEKQMWSKAFA</sequence>
<dbReference type="SUPFAM" id="SSF53067">
    <property type="entry name" value="Actin-like ATPase domain"/>
    <property type="match status" value="2"/>
</dbReference>
<dbReference type="PROSITE" id="PS01036">
    <property type="entry name" value="HSP70_3"/>
    <property type="match status" value="1"/>
</dbReference>